<dbReference type="RefSeq" id="WP_015599936.1">
    <property type="nucleotide sequence ID" value="NC_021172.1"/>
</dbReference>
<dbReference type="HOGENOM" id="CLU_2508247_0_0_5"/>
<dbReference type="AlphaFoldDB" id="N0BCG7"/>
<name>N0BCG7_9HYPH</name>
<dbReference type="KEGG" id="hdt:HYPDE_41268"/>
<sequence length="86" mass="9356">MTANLVLISEERAKKSEEQRQRLVTGLQELLAKAESGELRAMCYATIDNDGESVTLGVLQGGNTGMHELVGLSQMLSDNLLHAVRD</sequence>
<dbReference type="EMBL" id="CP005587">
    <property type="protein sequence ID" value="AGK59922.1"/>
    <property type="molecule type" value="Genomic_DNA"/>
</dbReference>
<accession>N0BCG7</accession>
<dbReference type="OrthoDB" id="7933290at2"/>
<dbReference type="STRING" id="670307.HYPDE_41268"/>
<evidence type="ECO:0000313" key="1">
    <source>
        <dbReference type="EMBL" id="AGK59922.1"/>
    </source>
</evidence>
<protein>
    <submittedName>
        <fullName evidence="1">Uncharacterized protein</fullName>
    </submittedName>
</protein>
<evidence type="ECO:0000313" key="2">
    <source>
        <dbReference type="Proteomes" id="UP000005952"/>
    </source>
</evidence>
<dbReference type="Proteomes" id="UP000005952">
    <property type="component" value="Chromosome"/>
</dbReference>
<proteinExistence type="predicted"/>
<reference evidence="1 2" key="1">
    <citation type="journal article" date="2013" name="Genome Announc.">
        <title>Genome sequences for three denitrifying bacterial strains isolated from a uranium- and nitrate-contaminated subsurface environment.</title>
        <authorList>
            <person name="Venkatramanan R."/>
            <person name="Prakash O."/>
            <person name="Woyke T."/>
            <person name="Chain P."/>
            <person name="Goodwin L.A."/>
            <person name="Watson D."/>
            <person name="Brooks S."/>
            <person name="Kostka J.E."/>
            <person name="Green S.J."/>
        </authorList>
    </citation>
    <scope>NUCLEOTIDE SEQUENCE [LARGE SCALE GENOMIC DNA]</scope>
    <source>
        <strain evidence="1 2">1NES1</strain>
    </source>
</reference>
<keyword evidence="2" id="KW-1185">Reference proteome</keyword>
<organism evidence="1 2">
    <name type="scientific">Hyphomicrobium denitrificans 1NES1</name>
    <dbReference type="NCBI Taxonomy" id="670307"/>
    <lineage>
        <taxon>Bacteria</taxon>
        <taxon>Pseudomonadati</taxon>
        <taxon>Pseudomonadota</taxon>
        <taxon>Alphaproteobacteria</taxon>
        <taxon>Hyphomicrobiales</taxon>
        <taxon>Hyphomicrobiaceae</taxon>
        <taxon>Hyphomicrobium</taxon>
    </lineage>
</organism>
<gene>
    <name evidence="1" type="ORF">HYPDE_41268</name>
</gene>